<dbReference type="PANTHER" id="PTHR21014">
    <property type="entry name" value="PHOSPHATIDYLINOSITOL-4,5-BISPHOSPHATE 4-PHOSPHATASE"/>
    <property type="match status" value="1"/>
</dbReference>
<reference evidence="14" key="1">
    <citation type="submission" date="2025-08" db="UniProtKB">
        <authorList>
            <consortium name="RefSeq"/>
        </authorList>
    </citation>
    <scope>IDENTIFICATION</scope>
</reference>
<evidence type="ECO:0000256" key="12">
    <source>
        <dbReference type="SAM" id="MobiDB-lite"/>
    </source>
</evidence>
<keyword evidence="8 11" id="KW-1133">Transmembrane helix</keyword>
<keyword evidence="13" id="KW-1185">Reference proteome</keyword>
<keyword evidence="10 11" id="KW-0458">Lysosome</keyword>
<organism evidence="13 14">
    <name type="scientific">Galendromus occidentalis</name>
    <name type="common">western predatory mite</name>
    <dbReference type="NCBI Taxonomy" id="34638"/>
    <lineage>
        <taxon>Eukaryota</taxon>
        <taxon>Metazoa</taxon>
        <taxon>Ecdysozoa</taxon>
        <taxon>Arthropoda</taxon>
        <taxon>Chelicerata</taxon>
        <taxon>Arachnida</taxon>
        <taxon>Acari</taxon>
        <taxon>Parasitiformes</taxon>
        <taxon>Mesostigmata</taxon>
        <taxon>Gamasina</taxon>
        <taxon>Phytoseioidea</taxon>
        <taxon>Phytoseiidae</taxon>
        <taxon>Typhlodrominae</taxon>
        <taxon>Galendromus</taxon>
    </lineage>
</organism>
<keyword evidence="7 11" id="KW-0378">Hydrolase</keyword>
<dbReference type="RefSeq" id="XP_003738158.1">
    <property type="nucleotide sequence ID" value="XM_003738110.2"/>
</dbReference>
<dbReference type="GO" id="GO:0030670">
    <property type="term" value="C:phagocytic vesicle membrane"/>
    <property type="evidence" value="ECO:0007669"/>
    <property type="project" value="TreeGrafter"/>
</dbReference>
<accession>A0AAJ6VUM8</accession>
<evidence type="ECO:0000256" key="7">
    <source>
        <dbReference type="ARBA" id="ARBA00022801"/>
    </source>
</evidence>
<sequence>MPKEERQALLADNQRNQSYTDQNTSGRSSVSGRRYEENLAQVELPSALMHQSPPYGPKIPCKVCGEIIDLTDRMESPVVKCSKCKESTPIRQAPPGKKYIRCTCRCLLICKATAQRVSCPRADCGRVLSLAAIHDSYAGLSMPGLCSVSCGYCGQAFMFNTQTNALARCPNCRKVTSVGAEFARSRGLVYLILSLLSAIIGIAVTVATYRNASAEKAWLGVYIVCFLLFIVLLLRAMYYCTLKVSIVNGHSSNLDVHV</sequence>
<evidence type="ECO:0000313" key="13">
    <source>
        <dbReference type="Proteomes" id="UP000694867"/>
    </source>
</evidence>
<evidence type="ECO:0000256" key="8">
    <source>
        <dbReference type="ARBA" id="ARBA00022989"/>
    </source>
</evidence>
<dbReference type="GeneID" id="100900614"/>
<feature type="transmembrane region" description="Helical" evidence="11">
    <location>
        <begin position="188"/>
        <end position="207"/>
    </location>
</feature>
<comment type="function">
    <text evidence="11">Catalyzes the hydrolysis of phosphatidylinositol-4,5-bisphosphate (PtdIns-4,5-P2) to phosphatidylinositol-4-phosphate (PtdIns-4-P).</text>
</comment>
<dbReference type="PANTHER" id="PTHR21014:SF6">
    <property type="entry name" value="PHOSPHATIDYLINOSITOL-4,5-BISPHOSPHATE 4-PHOSPHATASE"/>
    <property type="match status" value="1"/>
</dbReference>
<dbReference type="EC" id="3.1.3.78" evidence="4 11"/>
<dbReference type="GO" id="GO:0034597">
    <property type="term" value="F:phosphatidylinositol-4,5-bisphosphate 4-phosphatase activity"/>
    <property type="evidence" value="ECO:0007669"/>
    <property type="project" value="UniProtKB-EC"/>
</dbReference>
<protein>
    <recommendedName>
        <fullName evidence="4 11">Phosphatidylinositol-4,5-bisphosphate 4-phosphatase</fullName>
        <ecNumber evidence="4 11">3.1.3.78</ecNumber>
    </recommendedName>
</protein>
<evidence type="ECO:0000256" key="9">
    <source>
        <dbReference type="ARBA" id="ARBA00023136"/>
    </source>
</evidence>
<comment type="catalytic activity">
    <reaction evidence="1 11">
        <text>a 1,2-diacyl-sn-glycero-3-phospho-(1D-myo-inositol-4,5-bisphosphate) + H2O = a 1,2-diacyl-sn-glycero-3-phospho-(1D-myo-inositol-5-phosphate) + phosphate</text>
        <dbReference type="Rhea" id="RHEA:25674"/>
        <dbReference type="ChEBI" id="CHEBI:15377"/>
        <dbReference type="ChEBI" id="CHEBI:43474"/>
        <dbReference type="ChEBI" id="CHEBI:57795"/>
        <dbReference type="ChEBI" id="CHEBI:58456"/>
        <dbReference type="EC" id="3.1.3.78"/>
    </reaction>
</comment>
<name>A0AAJ6VUM8_9ACAR</name>
<dbReference type="GO" id="GO:0046856">
    <property type="term" value="P:phosphatidylinositol dephosphorylation"/>
    <property type="evidence" value="ECO:0007669"/>
    <property type="project" value="InterPro"/>
</dbReference>
<feature type="compositionally biased region" description="Polar residues" evidence="12">
    <location>
        <begin position="13"/>
        <end position="31"/>
    </location>
</feature>
<feature type="transmembrane region" description="Helical" evidence="11">
    <location>
        <begin position="219"/>
        <end position="238"/>
    </location>
</feature>
<gene>
    <name evidence="14" type="primary">LOC100900614</name>
</gene>
<keyword evidence="9 11" id="KW-0472">Membrane</keyword>
<evidence type="ECO:0000256" key="11">
    <source>
        <dbReference type="RuleBase" id="RU365008"/>
    </source>
</evidence>
<evidence type="ECO:0000313" key="14">
    <source>
        <dbReference type="RefSeq" id="XP_003738158.1"/>
    </source>
</evidence>
<evidence type="ECO:0000256" key="5">
    <source>
        <dbReference type="ARBA" id="ARBA00022692"/>
    </source>
</evidence>
<evidence type="ECO:0000256" key="4">
    <source>
        <dbReference type="ARBA" id="ARBA00012936"/>
    </source>
</evidence>
<evidence type="ECO:0000256" key="1">
    <source>
        <dbReference type="ARBA" id="ARBA00001261"/>
    </source>
</evidence>
<dbReference type="AlphaFoldDB" id="A0AAJ6VUM8"/>
<dbReference type="InterPro" id="IPR019178">
    <property type="entry name" value="PtdIns-P2-Ptase"/>
</dbReference>
<evidence type="ECO:0000256" key="3">
    <source>
        <dbReference type="ARBA" id="ARBA00004155"/>
    </source>
</evidence>
<dbReference type="Proteomes" id="UP000694867">
    <property type="component" value="Unplaced"/>
</dbReference>
<dbReference type="GO" id="GO:0005886">
    <property type="term" value="C:plasma membrane"/>
    <property type="evidence" value="ECO:0007669"/>
    <property type="project" value="TreeGrafter"/>
</dbReference>
<evidence type="ECO:0000256" key="2">
    <source>
        <dbReference type="ARBA" id="ARBA00004107"/>
    </source>
</evidence>
<feature type="region of interest" description="Disordered" evidence="12">
    <location>
        <begin position="1"/>
        <end position="33"/>
    </location>
</feature>
<proteinExistence type="predicted"/>
<evidence type="ECO:0000256" key="10">
    <source>
        <dbReference type="ARBA" id="ARBA00023228"/>
    </source>
</evidence>
<dbReference type="GO" id="GO:0005765">
    <property type="term" value="C:lysosomal membrane"/>
    <property type="evidence" value="ECO:0007669"/>
    <property type="project" value="UniProtKB-SubCell"/>
</dbReference>
<keyword evidence="6 11" id="KW-0967">Endosome</keyword>
<keyword evidence="5 11" id="KW-0812">Transmembrane</keyword>
<evidence type="ECO:0000256" key="6">
    <source>
        <dbReference type="ARBA" id="ARBA00022753"/>
    </source>
</evidence>
<dbReference type="GO" id="GO:0031902">
    <property type="term" value="C:late endosome membrane"/>
    <property type="evidence" value="ECO:0007669"/>
    <property type="project" value="UniProtKB-SubCell"/>
</dbReference>
<dbReference type="KEGG" id="goe:100900614"/>
<dbReference type="Pfam" id="PF09788">
    <property type="entry name" value="Tmemb_55A"/>
    <property type="match status" value="1"/>
</dbReference>
<comment type="subcellular location">
    <subcellularLocation>
        <location evidence="2 11">Late endosome membrane</location>
        <topology evidence="2 11">Multi-pass membrane protein</topology>
    </subcellularLocation>
    <subcellularLocation>
        <location evidence="3 11">Lysosome membrane</location>
        <topology evidence="3 11">Multi-pass membrane protein</topology>
    </subcellularLocation>
</comment>